<dbReference type="EMBL" id="BQKI01000081">
    <property type="protein sequence ID" value="GJN29728.1"/>
    <property type="molecule type" value="Genomic_DNA"/>
</dbReference>
<evidence type="ECO:0000313" key="2">
    <source>
        <dbReference type="EMBL" id="GJN29728.1"/>
    </source>
</evidence>
<reference evidence="2" key="2">
    <citation type="submission" date="2021-12" db="EMBL/GenBank/DDBJ databases">
        <title>Resequencing data analysis of finger millet.</title>
        <authorList>
            <person name="Hatakeyama M."/>
            <person name="Aluri S."/>
            <person name="Balachadran M.T."/>
            <person name="Sivarajan S.R."/>
            <person name="Poveda L."/>
            <person name="Shimizu-Inatsugi R."/>
            <person name="Schlapbach R."/>
            <person name="Sreeman S.M."/>
            <person name="Shimizu K.K."/>
        </authorList>
    </citation>
    <scope>NUCLEOTIDE SEQUENCE</scope>
</reference>
<protein>
    <recommendedName>
        <fullName evidence="1">PIR2-like helical domain-containing protein</fullName>
    </recommendedName>
</protein>
<evidence type="ECO:0000313" key="3">
    <source>
        <dbReference type="Proteomes" id="UP001054889"/>
    </source>
</evidence>
<organism evidence="2 3">
    <name type="scientific">Eleusine coracana subsp. coracana</name>
    <dbReference type="NCBI Taxonomy" id="191504"/>
    <lineage>
        <taxon>Eukaryota</taxon>
        <taxon>Viridiplantae</taxon>
        <taxon>Streptophyta</taxon>
        <taxon>Embryophyta</taxon>
        <taxon>Tracheophyta</taxon>
        <taxon>Spermatophyta</taxon>
        <taxon>Magnoliopsida</taxon>
        <taxon>Liliopsida</taxon>
        <taxon>Poales</taxon>
        <taxon>Poaceae</taxon>
        <taxon>PACMAD clade</taxon>
        <taxon>Chloridoideae</taxon>
        <taxon>Cynodonteae</taxon>
        <taxon>Eleusininae</taxon>
        <taxon>Eleusine</taxon>
    </lineage>
</organism>
<sequence length="295" mass="33319">MEVSGTSFSRAETCEHRFLGQLRRVRKMVEAALDTFNNNKASSKSVAYTVTFVGVGLCIRPSREFPWNVDWVYGVDDDAIYVNYRDAGGAAVKSPFLIWVEFLKNNGFYLKALGCLPTAELRSTYRRSLLMGDYCYDPVSNIVVNTIWYEHNFSASKQATLSMANKTALRHCSLLRVATMALMHAGVSLWKHTIHWLQVRCLYCENQNGRIVHTAKQSVHGRDVEFEKLLRGKQLFGPNDEHRYRNDAIILRSELVDWVYGVDDDAVYAEYSVDTGGGGGYGGPKRPLLCMIGFS</sequence>
<dbReference type="InterPro" id="IPR046527">
    <property type="entry name" value="PIR2-like_helical"/>
</dbReference>
<name>A0AAV5F1Z9_ELECO</name>
<evidence type="ECO:0000259" key="1">
    <source>
        <dbReference type="Pfam" id="PF20235"/>
    </source>
</evidence>
<dbReference type="Pfam" id="PF20235">
    <property type="entry name" value="PIR2-like_helical"/>
    <property type="match status" value="1"/>
</dbReference>
<comment type="caution">
    <text evidence="2">The sequence shown here is derived from an EMBL/GenBank/DDBJ whole genome shotgun (WGS) entry which is preliminary data.</text>
</comment>
<feature type="domain" description="PIR2-like helical" evidence="1">
    <location>
        <begin position="107"/>
        <end position="169"/>
    </location>
</feature>
<dbReference type="Proteomes" id="UP001054889">
    <property type="component" value="Unassembled WGS sequence"/>
</dbReference>
<dbReference type="AlphaFoldDB" id="A0AAV5F1Z9"/>
<accession>A0AAV5F1Z9</accession>
<reference evidence="2" key="1">
    <citation type="journal article" date="2018" name="DNA Res.">
        <title>Multiple hybrid de novo genome assembly of finger millet, an orphan allotetraploid crop.</title>
        <authorList>
            <person name="Hatakeyama M."/>
            <person name="Aluri S."/>
            <person name="Balachadran M.T."/>
            <person name="Sivarajan S.R."/>
            <person name="Patrignani A."/>
            <person name="Gruter S."/>
            <person name="Poveda L."/>
            <person name="Shimizu-Inatsugi R."/>
            <person name="Baeten J."/>
            <person name="Francoijs K.J."/>
            <person name="Nataraja K.N."/>
            <person name="Reddy Y.A.N."/>
            <person name="Phadnis S."/>
            <person name="Ravikumar R.L."/>
            <person name="Schlapbach R."/>
            <person name="Sreeman S.M."/>
            <person name="Shimizu K.K."/>
        </authorList>
    </citation>
    <scope>NUCLEOTIDE SEQUENCE</scope>
</reference>
<proteinExistence type="predicted"/>
<keyword evidence="3" id="KW-1185">Reference proteome</keyword>
<dbReference type="PANTHER" id="PTHR33120">
    <property type="entry name" value="EXPRESSED PROTEIN-RELATED"/>
    <property type="match status" value="1"/>
</dbReference>
<gene>
    <name evidence="2" type="primary">gb17979</name>
    <name evidence="2" type="ORF">PR202_gb17979</name>
</gene>
<dbReference type="PANTHER" id="PTHR33120:SF57">
    <property type="entry name" value="PIR2-LIKE HELICAL DOMAIN-CONTAINING PROTEIN"/>
    <property type="match status" value="1"/>
</dbReference>